<protein>
    <submittedName>
        <fullName evidence="2">Uncharacterized protein</fullName>
    </submittedName>
</protein>
<dbReference type="EMBL" id="BARU01017003">
    <property type="protein sequence ID" value="GAH55158.1"/>
    <property type="molecule type" value="Genomic_DNA"/>
</dbReference>
<feature type="transmembrane region" description="Helical" evidence="1">
    <location>
        <begin position="20"/>
        <end position="39"/>
    </location>
</feature>
<keyword evidence="1" id="KW-1133">Transmembrane helix</keyword>
<name>X1IC55_9ZZZZ</name>
<proteinExistence type="predicted"/>
<feature type="non-terminal residue" evidence="2">
    <location>
        <position position="56"/>
    </location>
</feature>
<keyword evidence="1" id="KW-0472">Membrane</keyword>
<keyword evidence="1" id="KW-0812">Transmembrane</keyword>
<sequence>MVFEKELVKEQLPDMMRRIVGLAVILIILGIIKAVIVKLPGMYEPVFDFITIADIG</sequence>
<reference evidence="2" key="1">
    <citation type="journal article" date="2014" name="Front. Microbiol.">
        <title>High frequency of phylogenetically diverse reductive dehalogenase-homologous genes in deep subseafloor sedimentary metagenomes.</title>
        <authorList>
            <person name="Kawai M."/>
            <person name="Futagami T."/>
            <person name="Toyoda A."/>
            <person name="Takaki Y."/>
            <person name="Nishi S."/>
            <person name="Hori S."/>
            <person name="Arai W."/>
            <person name="Tsubouchi T."/>
            <person name="Morono Y."/>
            <person name="Uchiyama I."/>
            <person name="Ito T."/>
            <person name="Fujiyama A."/>
            <person name="Inagaki F."/>
            <person name="Takami H."/>
        </authorList>
    </citation>
    <scope>NUCLEOTIDE SEQUENCE</scope>
    <source>
        <strain evidence="2">Expedition CK06-06</strain>
    </source>
</reference>
<accession>X1IC55</accession>
<dbReference type="AlphaFoldDB" id="X1IC55"/>
<evidence type="ECO:0000313" key="2">
    <source>
        <dbReference type="EMBL" id="GAH55158.1"/>
    </source>
</evidence>
<evidence type="ECO:0000256" key="1">
    <source>
        <dbReference type="SAM" id="Phobius"/>
    </source>
</evidence>
<gene>
    <name evidence="2" type="ORF">S03H2_28227</name>
</gene>
<organism evidence="2">
    <name type="scientific">marine sediment metagenome</name>
    <dbReference type="NCBI Taxonomy" id="412755"/>
    <lineage>
        <taxon>unclassified sequences</taxon>
        <taxon>metagenomes</taxon>
        <taxon>ecological metagenomes</taxon>
    </lineage>
</organism>
<comment type="caution">
    <text evidence="2">The sequence shown here is derived from an EMBL/GenBank/DDBJ whole genome shotgun (WGS) entry which is preliminary data.</text>
</comment>